<evidence type="ECO:0000256" key="4">
    <source>
        <dbReference type="ARBA" id="ARBA00022643"/>
    </source>
</evidence>
<feature type="domain" description="Nitroreductase" evidence="6">
    <location>
        <begin position="9"/>
        <end position="162"/>
    </location>
</feature>
<dbReference type="EMBL" id="JARBJD010000007">
    <property type="protein sequence ID" value="KAK2963368.1"/>
    <property type="molecule type" value="Genomic_DNA"/>
</dbReference>
<name>A0ABQ9YI20_9EUKA</name>
<keyword evidence="4" id="KW-0288">FMN</keyword>
<dbReference type="Pfam" id="PF00881">
    <property type="entry name" value="Nitroreductase"/>
    <property type="match status" value="1"/>
</dbReference>
<comment type="caution">
    <text evidence="7">The sequence shown here is derived from an EMBL/GenBank/DDBJ whole genome shotgun (WGS) entry which is preliminary data.</text>
</comment>
<dbReference type="SUPFAM" id="SSF55469">
    <property type="entry name" value="FMN-dependent nitroreductase-like"/>
    <property type="match status" value="1"/>
</dbReference>
<dbReference type="Gene3D" id="3.40.109.10">
    <property type="entry name" value="NADH Oxidase"/>
    <property type="match status" value="1"/>
</dbReference>
<reference evidence="7 8" key="1">
    <citation type="journal article" date="2022" name="bioRxiv">
        <title>Genomics of Preaxostyla Flagellates Illuminates Evolutionary Transitions and the Path Towards Mitochondrial Loss.</title>
        <authorList>
            <person name="Novak L.V.F."/>
            <person name="Treitli S.C."/>
            <person name="Pyrih J."/>
            <person name="Halakuc P."/>
            <person name="Pipaliya S.V."/>
            <person name="Vacek V."/>
            <person name="Brzon O."/>
            <person name="Soukal P."/>
            <person name="Eme L."/>
            <person name="Dacks J.B."/>
            <person name="Karnkowska A."/>
            <person name="Elias M."/>
            <person name="Hampl V."/>
        </authorList>
    </citation>
    <scope>NUCLEOTIDE SEQUENCE [LARGE SCALE GENOMIC DNA]</scope>
    <source>
        <strain evidence="7">NAU3</strain>
        <tissue evidence="7">Gut</tissue>
    </source>
</reference>
<gene>
    <name evidence="7" type="ORF">BLNAU_1902</name>
</gene>
<dbReference type="InterPro" id="IPR029479">
    <property type="entry name" value="Nitroreductase"/>
</dbReference>
<dbReference type="Proteomes" id="UP001281761">
    <property type="component" value="Unassembled WGS sequence"/>
</dbReference>
<evidence type="ECO:0000256" key="5">
    <source>
        <dbReference type="ARBA" id="ARBA00023002"/>
    </source>
</evidence>
<keyword evidence="5" id="KW-0560">Oxidoreductase</keyword>
<dbReference type="PANTHER" id="PTHR43673:SF2">
    <property type="entry name" value="NITROREDUCTASE"/>
    <property type="match status" value="1"/>
</dbReference>
<evidence type="ECO:0000313" key="7">
    <source>
        <dbReference type="EMBL" id="KAK2963368.1"/>
    </source>
</evidence>
<evidence type="ECO:0000256" key="3">
    <source>
        <dbReference type="ARBA" id="ARBA00022630"/>
    </source>
</evidence>
<proteinExistence type="inferred from homology"/>
<evidence type="ECO:0000256" key="1">
    <source>
        <dbReference type="ARBA" id="ARBA00001917"/>
    </source>
</evidence>
<protein>
    <submittedName>
        <fullName evidence="7">Nitroreductase family protein</fullName>
    </submittedName>
</protein>
<dbReference type="InterPro" id="IPR000415">
    <property type="entry name" value="Nitroreductase-like"/>
</dbReference>
<accession>A0ABQ9YI20</accession>
<evidence type="ECO:0000313" key="8">
    <source>
        <dbReference type="Proteomes" id="UP001281761"/>
    </source>
</evidence>
<comment type="cofactor">
    <cofactor evidence="1">
        <name>FMN</name>
        <dbReference type="ChEBI" id="CHEBI:58210"/>
    </cofactor>
</comment>
<organism evidence="7 8">
    <name type="scientific">Blattamonas nauphoetae</name>
    <dbReference type="NCBI Taxonomy" id="2049346"/>
    <lineage>
        <taxon>Eukaryota</taxon>
        <taxon>Metamonada</taxon>
        <taxon>Preaxostyla</taxon>
        <taxon>Oxymonadida</taxon>
        <taxon>Blattamonas</taxon>
    </lineage>
</organism>
<evidence type="ECO:0000259" key="6">
    <source>
        <dbReference type="Pfam" id="PF00881"/>
    </source>
</evidence>
<sequence length="182" mass="20182">MSFLELAHSRKSCRCFSTKPVPQELVQQIVEAGMIAPTGMNLQPFYFYVLNDLKRNQELFGQIEEPLKTKVPGIVNAPLNEMSQHSTYDAPCSIFCCLTNAQSNTKEFDLGIAVDHMMMAAESLGLKTLPACLPVVAAKEHCEKAIGMEDGQSLFIVLGIGYEHETVKGQAKEKKKNLVKFL</sequence>
<dbReference type="PANTHER" id="PTHR43673">
    <property type="entry name" value="NAD(P)H NITROREDUCTASE YDGI-RELATED"/>
    <property type="match status" value="1"/>
</dbReference>
<comment type="similarity">
    <text evidence="2">Belongs to the nitroreductase family.</text>
</comment>
<evidence type="ECO:0000256" key="2">
    <source>
        <dbReference type="ARBA" id="ARBA00007118"/>
    </source>
</evidence>
<keyword evidence="8" id="KW-1185">Reference proteome</keyword>
<keyword evidence="3" id="KW-0285">Flavoprotein</keyword>